<keyword evidence="14" id="KW-1185">Reference proteome</keyword>
<dbReference type="GO" id="GO:0051087">
    <property type="term" value="F:protein-folding chaperone binding"/>
    <property type="evidence" value="ECO:0007669"/>
    <property type="project" value="TreeGrafter"/>
</dbReference>
<protein>
    <recommendedName>
        <fullName evidence="3">RING-type E3 ubiquitin transferase</fullName>
        <ecNumber evidence="3">2.3.2.27</ecNumber>
    </recommendedName>
</protein>
<keyword evidence="5" id="KW-0479">Metal-binding</keyword>
<gene>
    <name evidence="13" type="ORF">RIF29_29692</name>
</gene>
<dbReference type="GO" id="GO:0043161">
    <property type="term" value="P:proteasome-mediated ubiquitin-dependent protein catabolic process"/>
    <property type="evidence" value="ECO:0007669"/>
    <property type="project" value="TreeGrafter"/>
</dbReference>
<dbReference type="Pfam" id="PF00628">
    <property type="entry name" value="PHD"/>
    <property type="match status" value="1"/>
</dbReference>
<evidence type="ECO:0000313" key="14">
    <source>
        <dbReference type="Proteomes" id="UP001372338"/>
    </source>
</evidence>
<organism evidence="13 14">
    <name type="scientific">Crotalaria pallida</name>
    <name type="common">Smooth rattlebox</name>
    <name type="synonym">Crotalaria striata</name>
    <dbReference type="NCBI Taxonomy" id="3830"/>
    <lineage>
        <taxon>Eukaryota</taxon>
        <taxon>Viridiplantae</taxon>
        <taxon>Streptophyta</taxon>
        <taxon>Embryophyta</taxon>
        <taxon>Tracheophyta</taxon>
        <taxon>Spermatophyta</taxon>
        <taxon>Magnoliopsida</taxon>
        <taxon>eudicotyledons</taxon>
        <taxon>Gunneridae</taxon>
        <taxon>Pentapetalae</taxon>
        <taxon>rosids</taxon>
        <taxon>fabids</taxon>
        <taxon>Fabales</taxon>
        <taxon>Fabaceae</taxon>
        <taxon>Papilionoideae</taxon>
        <taxon>50 kb inversion clade</taxon>
        <taxon>genistoids sensu lato</taxon>
        <taxon>core genistoids</taxon>
        <taxon>Crotalarieae</taxon>
        <taxon>Crotalaria</taxon>
    </lineage>
</organism>
<dbReference type="InterPro" id="IPR019787">
    <property type="entry name" value="Znf_PHD-finger"/>
</dbReference>
<evidence type="ECO:0000256" key="4">
    <source>
        <dbReference type="ARBA" id="ARBA00022679"/>
    </source>
</evidence>
<evidence type="ECO:0000256" key="8">
    <source>
        <dbReference type="ARBA" id="ARBA00022786"/>
    </source>
</evidence>
<dbReference type="CDD" id="cd15489">
    <property type="entry name" value="PHD_SF"/>
    <property type="match status" value="1"/>
</dbReference>
<dbReference type="GO" id="GO:0006515">
    <property type="term" value="P:protein quality control for misfolded or incompletely synthesized proteins"/>
    <property type="evidence" value="ECO:0007669"/>
    <property type="project" value="TreeGrafter"/>
</dbReference>
<dbReference type="SMART" id="SM00249">
    <property type="entry name" value="PHD"/>
    <property type="match status" value="1"/>
</dbReference>
<dbReference type="Gene3D" id="3.30.40.10">
    <property type="entry name" value="Zinc/RING finger domain, C3HC4 (zinc finger)"/>
    <property type="match status" value="2"/>
</dbReference>
<dbReference type="Proteomes" id="UP001372338">
    <property type="component" value="Unassembled WGS sequence"/>
</dbReference>
<evidence type="ECO:0000256" key="6">
    <source>
        <dbReference type="ARBA" id="ARBA00022737"/>
    </source>
</evidence>
<dbReference type="InterPro" id="IPR001965">
    <property type="entry name" value="Znf_PHD"/>
</dbReference>
<dbReference type="SUPFAM" id="SSF57850">
    <property type="entry name" value="RING/U-box"/>
    <property type="match status" value="1"/>
</dbReference>
<keyword evidence="9" id="KW-0862">Zinc</keyword>
<keyword evidence="6" id="KW-0677">Repeat</keyword>
<keyword evidence="8" id="KW-0833">Ubl conjugation pathway</keyword>
<dbReference type="PANTHER" id="PTHR46803">
    <property type="entry name" value="E3 UBIQUITIN-PROTEIN LIGASE CHIP"/>
    <property type="match status" value="1"/>
</dbReference>
<evidence type="ECO:0000256" key="10">
    <source>
        <dbReference type="SAM" id="SignalP"/>
    </source>
</evidence>
<dbReference type="Pfam" id="PF04564">
    <property type="entry name" value="U-box"/>
    <property type="match status" value="1"/>
</dbReference>
<evidence type="ECO:0000259" key="12">
    <source>
        <dbReference type="SMART" id="SM00504"/>
    </source>
</evidence>
<dbReference type="InterPro" id="IPR003613">
    <property type="entry name" value="Ubox_domain"/>
</dbReference>
<feature type="domain" description="U-box" evidence="12">
    <location>
        <begin position="131"/>
        <end position="192"/>
    </location>
</feature>
<evidence type="ECO:0000256" key="3">
    <source>
        <dbReference type="ARBA" id="ARBA00012483"/>
    </source>
</evidence>
<comment type="caution">
    <text evidence="13">The sequence shown here is derived from an EMBL/GenBank/DDBJ whole genome shotgun (WGS) entry which is preliminary data.</text>
</comment>
<dbReference type="GO" id="GO:0008270">
    <property type="term" value="F:zinc ion binding"/>
    <property type="evidence" value="ECO:0007669"/>
    <property type="project" value="UniProtKB-KW"/>
</dbReference>
<comment type="catalytic activity">
    <reaction evidence="1">
        <text>S-ubiquitinyl-[E2 ubiquitin-conjugating enzyme]-L-cysteine + [acceptor protein]-L-lysine = [E2 ubiquitin-conjugating enzyme]-L-cysteine + N(6)-ubiquitinyl-[acceptor protein]-L-lysine.</text>
        <dbReference type="EC" id="2.3.2.27"/>
    </reaction>
</comment>
<keyword evidence="7" id="KW-0863">Zinc-finger</keyword>
<dbReference type="AlphaFoldDB" id="A0AAN9HU48"/>
<evidence type="ECO:0000256" key="5">
    <source>
        <dbReference type="ARBA" id="ARBA00022723"/>
    </source>
</evidence>
<dbReference type="PANTHER" id="PTHR46803:SF2">
    <property type="entry name" value="E3 UBIQUITIN-PROTEIN LIGASE CHIP"/>
    <property type="match status" value="1"/>
</dbReference>
<dbReference type="SUPFAM" id="SSF57903">
    <property type="entry name" value="FYVE/PHD zinc finger"/>
    <property type="match status" value="1"/>
</dbReference>
<evidence type="ECO:0000256" key="9">
    <source>
        <dbReference type="ARBA" id="ARBA00022833"/>
    </source>
</evidence>
<accession>A0AAN9HU48</accession>
<proteinExistence type="predicted"/>
<feature type="domain" description="Zinc finger PHD-type" evidence="11">
    <location>
        <begin position="32"/>
        <end position="78"/>
    </location>
</feature>
<evidence type="ECO:0000256" key="7">
    <source>
        <dbReference type="ARBA" id="ARBA00022771"/>
    </source>
</evidence>
<sequence length="203" mass="23754">MLLLRISIVGLSTRLVLRLLRMNMLLYIAHVRCLISNNLDNLMVPCEGCKDWYHPACVGMTTIVEVKNFNHFECSECSFDDYLKIAHITLPVLLAYDGKVELKWWKESCESALKEKHFLDTSYKEEFVSDYLCCNMTLDIFHDPVITPTFDEKAMMLEHLEKVEKFEPTTSEPLISSQLVRNYTMKEVVHAFLDKSLWKYKID</sequence>
<dbReference type="InterPro" id="IPR013083">
    <property type="entry name" value="Znf_RING/FYVE/PHD"/>
</dbReference>
<dbReference type="EMBL" id="JAYWIO010000006">
    <property type="protein sequence ID" value="KAK7256253.1"/>
    <property type="molecule type" value="Genomic_DNA"/>
</dbReference>
<keyword evidence="4" id="KW-0808">Transferase</keyword>
<dbReference type="InterPro" id="IPR011011">
    <property type="entry name" value="Znf_FYVE_PHD"/>
</dbReference>
<comment type="pathway">
    <text evidence="2">Protein modification; protein ubiquitination.</text>
</comment>
<name>A0AAN9HU48_CROPI</name>
<dbReference type="SMART" id="SM00504">
    <property type="entry name" value="Ubox"/>
    <property type="match status" value="1"/>
</dbReference>
<keyword evidence="10" id="KW-0732">Signal</keyword>
<evidence type="ECO:0000259" key="11">
    <source>
        <dbReference type="SMART" id="SM00249"/>
    </source>
</evidence>
<dbReference type="GO" id="GO:0045862">
    <property type="term" value="P:positive regulation of proteolysis"/>
    <property type="evidence" value="ECO:0007669"/>
    <property type="project" value="TreeGrafter"/>
</dbReference>
<evidence type="ECO:0000313" key="13">
    <source>
        <dbReference type="EMBL" id="KAK7256253.1"/>
    </source>
</evidence>
<feature type="signal peptide" evidence="10">
    <location>
        <begin position="1"/>
        <end position="18"/>
    </location>
</feature>
<dbReference type="GO" id="GO:0005737">
    <property type="term" value="C:cytoplasm"/>
    <property type="evidence" value="ECO:0007669"/>
    <property type="project" value="TreeGrafter"/>
</dbReference>
<reference evidence="13 14" key="1">
    <citation type="submission" date="2024-01" db="EMBL/GenBank/DDBJ databases">
        <title>The genomes of 5 underutilized Papilionoideae crops provide insights into root nodulation and disease resistanc.</title>
        <authorList>
            <person name="Yuan L."/>
        </authorList>
    </citation>
    <scope>NUCLEOTIDE SEQUENCE [LARGE SCALE GENOMIC DNA]</scope>
    <source>
        <strain evidence="13">ZHUSHIDOU_FW_LH</strain>
        <tissue evidence="13">Leaf</tissue>
    </source>
</reference>
<evidence type="ECO:0000256" key="1">
    <source>
        <dbReference type="ARBA" id="ARBA00000900"/>
    </source>
</evidence>
<feature type="chain" id="PRO_5042810753" description="RING-type E3 ubiquitin transferase" evidence="10">
    <location>
        <begin position="19"/>
        <end position="203"/>
    </location>
</feature>
<dbReference type="GO" id="GO:0071218">
    <property type="term" value="P:cellular response to misfolded protein"/>
    <property type="evidence" value="ECO:0007669"/>
    <property type="project" value="TreeGrafter"/>
</dbReference>
<dbReference type="EC" id="2.3.2.27" evidence="3"/>
<dbReference type="GO" id="GO:0000209">
    <property type="term" value="P:protein polyubiquitination"/>
    <property type="evidence" value="ECO:0007669"/>
    <property type="project" value="TreeGrafter"/>
</dbReference>
<evidence type="ECO:0000256" key="2">
    <source>
        <dbReference type="ARBA" id="ARBA00004906"/>
    </source>
</evidence>
<dbReference type="GO" id="GO:0061630">
    <property type="term" value="F:ubiquitin protein ligase activity"/>
    <property type="evidence" value="ECO:0007669"/>
    <property type="project" value="UniProtKB-EC"/>
</dbReference>